<dbReference type="CDD" id="cd00077">
    <property type="entry name" value="HDc"/>
    <property type="match status" value="1"/>
</dbReference>
<evidence type="ECO:0000256" key="4">
    <source>
        <dbReference type="ARBA" id="ARBA00022695"/>
    </source>
</evidence>
<dbReference type="Gene3D" id="1.10.246.80">
    <property type="match status" value="1"/>
</dbReference>
<dbReference type="Gene3D" id="3.30.460.10">
    <property type="entry name" value="Beta Polymerase, domain 2"/>
    <property type="match status" value="1"/>
</dbReference>
<keyword evidence="9" id="KW-0460">Magnesium</keyword>
<gene>
    <name evidence="15" type="ORF">A2975_04155</name>
</gene>
<evidence type="ECO:0000256" key="10">
    <source>
        <dbReference type="ARBA" id="ARBA00022884"/>
    </source>
</evidence>
<dbReference type="PANTHER" id="PTHR47545:SF1">
    <property type="entry name" value="MULTIFUNCTIONAL CCA PROTEIN"/>
    <property type="match status" value="1"/>
</dbReference>
<dbReference type="PANTHER" id="PTHR47545">
    <property type="entry name" value="MULTIFUNCTIONAL CCA PROTEIN"/>
    <property type="match status" value="1"/>
</dbReference>
<feature type="domain" description="CCA-adding enzyme C-terminal" evidence="14">
    <location>
        <begin position="304"/>
        <end position="436"/>
    </location>
</feature>
<evidence type="ECO:0000313" key="16">
    <source>
        <dbReference type="Proteomes" id="UP000178429"/>
    </source>
</evidence>
<dbReference type="InterPro" id="IPR050124">
    <property type="entry name" value="tRNA_CCA-adding_enzyme"/>
</dbReference>
<dbReference type="Gene3D" id="1.10.3090.10">
    <property type="entry name" value="cca-adding enzyme, domain 2"/>
    <property type="match status" value="1"/>
</dbReference>
<name>A0A1F8C1M6_9BACT</name>
<proteinExistence type="inferred from homology"/>
<evidence type="ECO:0000256" key="1">
    <source>
        <dbReference type="ARBA" id="ARBA00001946"/>
    </source>
</evidence>
<dbReference type="Pfam" id="PF13735">
    <property type="entry name" value="tRNA_NucTran2_2"/>
    <property type="match status" value="1"/>
</dbReference>
<dbReference type="NCBIfam" id="TIGR00277">
    <property type="entry name" value="HDIG"/>
    <property type="match status" value="1"/>
</dbReference>
<dbReference type="EMBL" id="MGHL01000006">
    <property type="protein sequence ID" value="OGM70237.1"/>
    <property type="molecule type" value="Genomic_DNA"/>
</dbReference>
<dbReference type="InterPro" id="IPR002646">
    <property type="entry name" value="PolA_pol_head_dom"/>
</dbReference>
<keyword evidence="10 11" id="KW-0694">RNA-binding</keyword>
<keyword evidence="4" id="KW-0548">Nucleotidyltransferase</keyword>
<feature type="domain" description="Poly A polymerase head" evidence="12">
    <location>
        <begin position="23"/>
        <end position="144"/>
    </location>
</feature>
<keyword evidence="2 11" id="KW-0808">Transferase</keyword>
<comment type="cofactor">
    <cofactor evidence="1">
        <name>Mg(2+)</name>
        <dbReference type="ChEBI" id="CHEBI:18420"/>
    </cofactor>
</comment>
<evidence type="ECO:0000256" key="5">
    <source>
        <dbReference type="ARBA" id="ARBA00022723"/>
    </source>
</evidence>
<protein>
    <recommendedName>
        <fullName evidence="17">HD domain-containing protein</fullName>
    </recommendedName>
</protein>
<dbReference type="Pfam" id="PF01743">
    <property type="entry name" value="PolyA_pol"/>
    <property type="match status" value="1"/>
</dbReference>
<dbReference type="GO" id="GO:0046872">
    <property type="term" value="F:metal ion binding"/>
    <property type="evidence" value="ECO:0007669"/>
    <property type="project" value="UniProtKB-KW"/>
</dbReference>
<evidence type="ECO:0000256" key="9">
    <source>
        <dbReference type="ARBA" id="ARBA00022842"/>
    </source>
</evidence>
<comment type="similarity">
    <text evidence="11">Belongs to the tRNA nucleotidyltransferase/poly(A) polymerase family.</text>
</comment>
<evidence type="ECO:0000259" key="12">
    <source>
        <dbReference type="Pfam" id="PF01743"/>
    </source>
</evidence>
<dbReference type="GO" id="GO:0005524">
    <property type="term" value="F:ATP binding"/>
    <property type="evidence" value="ECO:0007669"/>
    <property type="project" value="UniProtKB-KW"/>
</dbReference>
<evidence type="ECO:0000259" key="13">
    <source>
        <dbReference type="Pfam" id="PF12627"/>
    </source>
</evidence>
<evidence type="ECO:0000313" key="15">
    <source>
        <dbReference type="EMBL" id="OGM70237.1"/>
    </source>
</evidence>
<dbReference type="CDD" id="cd05398">
    <property type="entry name" value="NT_ClassII-CCAase"/>
    <property type="match status" value="1"/>
</dbReference>
<evidence type="ECO:0000256" key="7">
    <source>
        <dbReference type="ARBA" id="ARBA00022800"/>
    </source>
</evidence>
<dbReference type="GO" id="GO:0008033">
    <property type="term" value="P:tRNA processing"/>
    <property type="evidence" value="ECO:0007669"/>
    <property type="project" value="UniProtKB-KW"/>
</dbReference>
<evidence type="ECO:0008006" key="17">
    <source>
        <dbReference type="Google" id="ProtNLM"/>
    </source>
</evidence>
<organism evidence="15 16">
    <name type="scientific">Candidatus Woesebacteria bacterium RIFCSPLOWO2_01_FULL_44_14</name>
    <dbReference type="NCBI Taxonomy" id="1802525"/>
    <lineage>
        <taxon>Bacteria</taxon>
        <taxon>Candidatus Woeseibacteriota</taxon>
    </lineage>
</organism>
<sequence>MHFTIPDEVGGVIAKFEKAGFEIYIVGGAVRDLLMGKSVIDWDFATNATPDESQKVLGKDSYHQGFGTVGLPTQTEGFKPFEITTYRIEFGYSDKRRPDKVAWGKTLEEDLKRRDFTINAMGLTKVKIIDPHGGQKDLEKKLIRAVGGPQERFAEDTLRMMRAVRLAAELNFKIEKKTLDAIKANSTLINKIARERIRDELIKILASPNPHEGVLHLRETGLLIEILPELEKAFGVEQKSPQRHHIYDVGTHCLLSLKHCQSTDPIVRFATLIHDIGKPQTYKKMPNGVITFYNHEVVGTRIAKRIAERLRFSNEQARKLIKLVRWHQFSVGETQTDKALRRFITRVGVENVEDMLELRRADRLGSGARETSWRTEEFKKRLIEVQKQPFTIHDLKITGNDVMKVLGIKPGPKIGEILEKLFAEVVDQKLPNDKKAQLTRLKELE</sequence>
<evidence type="ECO:0000256" key="11">
    <source>
        <dbReference type="RuleBase" id="RU003953"/>
    </source>
</evidence>
<dbReference type="GO" id="GO:0003723">
    <property type="term" value="F:RNA binding"/>
    <property type="evidence" value="ECO:0007669"/>
    <property type="project" value="UniProtKB-KW"/>
</dbReference>
<reference evidence="15 16" key="1">
    <citation type="journal article" date="2016" name="Nat. Commun.">
        <title>Thousands of microbial genomes shed light on interconnected biogeochemical processes in an aquifer system.</title>
        <authorList>
            <person name="Anantharaman K."/>
            <person name="Brown C.T."/>
            <person name="Hug L.A."/>
            <person name="Sharon I."/>
            <person name="Castelle C.J."/>
            <person name="Probst A.J."/>
            <person name="Thomas B.C."/>
            <person name="Singh A."/>
            <person name="Wilkins M.J."/>
            <person name="Karaoz U."/>
            <person name="Brodie E.L."/>
            <person name="Williams K.H."/>
            <person name="Hubbard S.S."/>
            <person name="Banfield J.F."/>
        </authorList>
    </citation>
    <scope>NUCLEOTIDE SEQUENCE [LARGE SCALE GENOMIC DNA]</scope>
</reference>
<evidence type="ECO:0000259" key="14">
    <source>
        <dbReference type="Pfam" id="PF13735"/>
    </source>
</evidence>
<evidence type="ECO:0000256" key="3">
    <source>
        <dbReference type="ARBA" id="ARBA00022694"/>
    </source>
</evidence>
<dbReference type="GO" id="GO:0042245">
    <property type="term" value="P:RNA repair"/>
    <property type="evidence" value="ECO:0007669"/>
    <property type="project" value="UniProtKB-KW"/>
</dbReference>
<dbReference type="AlphaFoldDB" id="A0A1F8C1M6"/>
<dbReference type="InterPro" id="IPR043519">
    <property type="entry name" value="NT_sf"/>
</dbReference>
<keyword evidence="3" id="KW-0819">tRNA processing</keyword>
<dbReference type="InterPro" id="IPR003607">
    <property type="entry name" value="HD/PDEase_dom"/>
</dbReference>
<dbReference type="SUPFAM" id="SSF81891">
    <property type="entry name" value="Poly A polymerase C-terminal region-like"/>
    <property type="match status" value="1"/>
</dbReference>
<dbReference type="Proteomes" id="UP000178429">
    <property type="component" value="Unassembled WGS sequence"/>
</dbReference>
<keyword evidence="5" id="KW-0479">Metal-binding</keyword>
<evidence type="ECO:0000256" key="8">
    <source>
        <dbReference type="ARBA" id="ARBA00022840"/>
    </source>
</evidence>
<dbReference type="STRING" id="1802525.A2975_04155"/>
<dbReference type="InterPro" id="IPR006675">
    <property type="entry name" value="HDIG_dom"/>
</dbReference>
<dbReference type="GO" id="GO:0016779">
    <property type="term" value="F:nucleotidyltransferase activity"/>
    <property type="evidence" value="ECO:0007669"/>
    <property type="project" value="UniProtKB-KW"/>
</dbReference>
<keyword evidence="6" id="KW-0547">Nucleotide-binding</keyword>
<dbReference type="InterPro" id="IPR032810">
    <property type="entry name" value="CCA-adding_enz_C"/>
</dbReference>
<evidence type="ECO:0000256" key="2">
    <source>
        <dbReference type="ARBA" id="ARBA00022679"/>
    </source>
</evidence>
<comment type="caution">
    <text evidence="15">The sequence shown here is derived from an EMBL/GenBank/DDBJ whole genome shotgun (WGS) entry which is preliminary data.</text>
</comment>
<evidence type="ECO:0000256" key="6">
    <source>
        <dbReference type="ARBA" id="ARBA00022741"/>
    </source>
</evidence>
<accession>A0A1F8C1M6</accession>
<dbReference type="SUPFAM" id="SSF81301">
    <property type="entry name" value="Nucleotidyltransferase"/>
    <property type="match status" value="1"/>
</dbReference>
<feature type="domain" description="tRNA nucleotidyltransferase/poly(A) polymerase RNA and SrmB- binding" evidence="13">
    <location>
        <begin position="171"/>
        <end position="233"/>
    </location>
</feature>
<dbReference type="InterPro" id="IPR032828">
    <property type="entry name" value="PolyA_RNA-bd"/>
</dbReference>
<keyword evidence="7" id="KW-0692">RNA repair</keyword>
<dbReference type="Pfam" id="PF12627">
    <property type="entry name" value="PolyA_pol_RNAbd"/>
    <property type="match status" value="1"/>
</dbReference>
<keyword evidence="8" id="KW-0067">ATP-binding</keyword>